<dbReference type="Proteomes" id="UP000734511">
    <property type="component" value="Unassembled WGS sequence"/>
</dbReference>
<evidence type="ECO:0000256" key="1">
    <source>
        <dbReference type="SAM" id="MobiDB-lite"/>
    </source>
</evidence>
<evidence type="ECO:0000313" key="3">
    <source>
        <dbReference type="EMBL" id="NJP46123.1"/>
    </source>
</evidence>
<feature type="transmembrane region" description="Helical" evidence="2">
    <location>
        <begin position="98"/>
        <end position="116"/>
    </location>
</feature>
<organism evidence="3 4">
    <name type="scientific">Actinacidiphila epipremni</name>
    <dbReference type="NCBI Taxonomy" id="2053013"/>
    <lineage>
        <taxon>Bacteria</taxon>
        <taxon>Bacillati</taxon>
        <taxon>Actinomycetota</taxon>
        <taxon>Actinomycetes</taxon>
        <taxon>Kitasatosporales</taxon>
        <taxon>Streptomycetaceae</taxon>
        <taxon>Actinacidiphila</taxon>
    </lineage>
</organism>
<gene>
    <name evidence="3" type="ORF">HCN08_22335</name>
</gene>
<keyword evidence="4" id="KW-1185">Reference proteome</keyword>
<keyword evidence="2" id="KW-1133">Transmembrane helix</keyword>
<sequence>MTSPPSGPRSGPPSGPRDGHGNAPRDGHGNAPRDGHENAPRNAPRTPPPARTATPQDDIAARLHTALARTLAARDTSPAPVDRILAAGRVRRARRRTAAVAASAACVLAVGLAAWLPRLDARTAPEPVRSRPPVTATPRPSQDSLVTARIAHGTVDGTAWSVTLEYRPGMHLLCQRMLIGTERVDSSGGPWSDCQTVRGAYDPAMSGEEGLWGLSGKGTEGLRLFVANCTPDVASGAVTLTDGTRLTAPTVTVPGTGYRAWAVAIPDHRTIASVDQYDAGQMPVSHETQWR</sequence>
<dbReference type="EMBL" id="JAATEJ010000019">
    <property type="protein sequence ID" value="NJP46123.1"/>
    <property type="molecule type" value="Genomic_DNA"/>
</dbReference>
<comment type="caution">
    <text evidence="3">The sequence shown here is derived from an EMBL/GenBank/DDBJ whole genome shotgun (WGS) entry which is preliminary data.</text>
</comment>
<name>A0ABX0ZX18_9ACTN</name>
<proteinExistence type="predicted"/>
<keyword evidence="2" id="KW-0812">Transmembrane</keyword>
<feature type="region of interest" description="Disordered" evidence="1">
    <location>
        <begin position="1"/>
        <end position="56"/>
    </location>
</feature>
<feature type="compositionally biased region" description="Basic and acidic residues" evidence="1">
    <location>
        <begin position="17"/>
        <end position="39"/>
    </location>
</feature>
<evidence type="ECO:0000256" key="2">
    <source>
        <dbReference type="SAM" id="Phobius"/>
    </source>
</evidence>
<reference evidence="3 4" key="1">
    <citation type="submission" date="2020-03" db="EMBL/GenBank/DDBJ databases">
        <title>WGS of actinomycetes isolated from Thailand.</title>
        <authorList>
            <person name="Thawai C."/>
        </authorList>
    </citation>
    <scope>NUCLEOTIDE SEQUENCE [LARGE SCALE GENOMIC DNA]</scope>
    <source>
        <strain evidence="3 4">PRB2-1</strain>
    </source>
</reference>
<dbReference type="RefSeq" id="WP_167984976.1">
    <property type="nucleotide sequence ID" value="NZ_JAATEJ010000019.1"/>
</dbReference>
<keyword evidence="2" id="KW-0472">Membrane</keyword>
<evidence type="ECO:0000313" key="4">
    <source>
        <dbReference type="Proteomes" id="UP000734511"/>
    </source>
</evidence>
<accession>A0ABX0ZX18</accession>
<protein>
    <submittedName>
        <fullName evidence="3">Uncharacterized protein</fullName>
    </submittedName>
</protein>
<feature type="compositionally biased region" description="Pro residues" evidence="1">
    <location>
        <begin position="1"/>
        <end position="15"/>
    </location>
</feature>